<dbReference type="RefSeq" id="WP_065852416.1">
    <property type="nucleotide sequence ID" value="NZ_LYPC01000014.1"/>
</dbReference>
<evidence type="ECO:0000256" key="6">
    <source>
        <dbReference type="ARBA" id="ARBA00023136"/>
    </source>
</evidence>
<dbReference type="GO" id="GO:0005886">
    <property type="term" value="C:plasma membrane"/>
    <property type="evidence" value="ECO:0007669"/>
    <property type="project" value="UniProtKB-SubCell"/>
</dbReference>
<proteinExistence type="inferred from homology"/>
<dbReference type="CDD" id="cd06261">
    <property type="entry name" value="TM_PBP2"/>
    <property type="match status" value="1"/>
</dbReference>
<evidence type="ECO:0000256" key="3">
    <source>
        <dbReference type="ARBA" id="ARBA00022475"/>
    </source>
</evidence>
<organism evidence="9 10">
    <name type="scientific">Paenibacillus pectinilyticus</name>
    <dbReference type="NCBI Taxonomy" id="512399"/>
    <lineage>
        <taxon>Bacteria</taxon>
        <taxon>Bacillati</taxon>
        <taxon>Bacillota</taxon>
        <taxon>Bacilli</taxon>
        <taxon>Bacillales</taxon>
        <taxon>Paenibacillaceae</taxon>
        <taxon>Paenibacillus</taxon>
    </lineage>
</organism>
<name>A0A1C1A4P5_9BACL</name>
<keyword evidence="10" id="KW-1185">Reference proteome</keyword>
<protein>
    <submittedName>
        <fullName evidence="9">ABC transporter permease</fullName>
    </submittedName>
</protein>
<dbReference type="PANTHER" id="PTHR30193:SF37">
    <property type="entry name" value="INNER MEMBRANE ABC TRANSPORTER PERMEASE PROTEIN YCJO"/>
    <property type="match status" value="1"/>
</dbReference>
<evidence type="ECO:0000256" key="7">
    <source>
        <dbReference type="RuleBase" id="RU363032"/>
    </source>
</evidence>
<dbReference type="STRING" id="512399.A8709_15635"/>
<dbReference type="Proteomes" id="UP000093309">
    <property type="component" value="Unassembled WGS sequence"/>
</dbReference>
<dbReference type="OrthoDB" id="145927at2"/>
<comment type="subcellular location">
    <subcellularLocation>
        <location evidence="1 7">Cell membrane</location>
        <topology evidence="1 7">Multi-pass membrane protein</topology>
    </subcellularLocation>
</comment>
<keyword evidence="5 7" id="KW-1133">Transmembrane helix</keyword>
<keyword evidence="3" id="KW-1003">Cell membrane</keyword>
<keyword evidence="4 7" id="KW-0812">Transmembrane</keyword>
<evidence type="ECO:0000313" key="10">
    <source>
        <dbReference type="Proteomes" id="UP000093309"/>
    </source>
</evidence>
<evidence type="ECO:0000313" key="9">
    <source>
        <dbReference type="EMBL" id="OCT15506.1"/>
    </source>
</evidence>
<dbReference type="AlphaFoldDB" id="A0A1C1A4P5"/>
<evidence type="ECO:0000256" key="1">
    <source>
        <dbReference type="ARBA" id="ARBA00004651"/>
    </source>
</evidence>
<dbReference type="Pfam" id="PF00528">
    <property type="entry name" value="BPD_transp_1"/>
    <property type="match status" value="1"/>
</dbReference>
<dbReference type="EMBL" id="LYPC01000014">
    <property type="protein sequence ID" value="OCT15506.1"/>
    <property type="molecule type" value="Genomic_DNA"/>
</dbReference>
<reference evidence="10" key="1">
    <citation type="submission" date="2016-05" db="EMBL/GenBank/DDBJ databases">
        <title>Paenibacillus oryzae. sp. nov., isolated from the rice root.</title>
        <authorList>
            <person name="Zhang J."/>
            <person name="Zhang X."/>
        </authorList>
    </citation>
    <scope>NUCLEOTIDE SEQUENCE [LARGE SCALE GENOMIC DNA]</scope>
    <source>
        <strain evidence="10">KCTC13222</strain>
    </source>
</reference>
<feature type="transmembrane region" description="Helical" evidence="7">
    <location>
        <begin position="75"/>
        <end position="95"/>
    </location>
</feature>
<accession>A0A1C1A4P5</accession>
<dbReference type="InterPro" id="IPR000515">
    <property type="entry name" value="MetI-like"/>
</dbReference>
<sequence length="292" mass="32268">MSLSYKAQKKIILITFMLIPLALLLTFSYYPALDLVYLSMTSWDGVSPTKLWVGFQNYTELFSDPMIFSIFAHNLAYVAAGIVQVSLALFFAVLLNTKLKGRNIFKVIIFLPFIMNSVAVSYMFGYLYDPASGALNLVLGHLGLSDKVNWLGNPHLVNFSLGFINIWRFTGFNMVIFLGALQSIPKELYEAAQIDGASAMQTFRRITFPSIVSIIEVNMFLTITGAMEVFELPFILTKGGPIGSSDTFVTKTIEIAFTFGNFGLASAMGVVLLLMVGIIVTLQKKIILRGGD</sequence>
<dbReference type="PROSITE" id="PS50928">
    <property type="entry name" value="ABC_TM1"/>
    <property type="match status" value="1"/>
</dbReference>
<dbReference type="GO" id="GO:0055085">
    <property type="term" value="P:transmembrane transport"/>
    <property type="evidence" value="ECO:0007669"/>
    <property type="project" value="InterPro"/>
</dbReference>
<evidence type="ECO:0000256" key="4">
    <source>
        <dbReference type="ARBA" id="ARBA00022692"/>
    </source>
</evidence>
<evidence type="ECO:0000256" key="5">
    <source>
        <dbReference type="ARBA" id="ARBA00022989"/>
    </source>
</evidence>
<comment type="similarity">
    <text evidence="7">Belongs to the binding-protein-dependent transport system permease family.</text>
</comment>
<feature type="transmembrane region" description="Helical" evidence="7">
    <location>
        <begin position="206"/>
        <end position="227"/>
    </location>
</feature>
<feature type="transmembrane region" description="Helical" evidence="7">
    <location>
        <begin position="166"/>
        <end position="185"/>
    </location>
</feature>
<keyword evidence="6 7" id="KW-0472">Membrane</keyword>
<feature type="transmembrane region" description="Helical" evidence="7">
    <location>
        <begin position="12"/>
        <end position="30"/>
    </location>
</feature>
<dbReference type="SUPFAM" id="SSF161098">
    <property type="entry name" value="MetI-like"/>
    <property type="match status" value="1"/>
</dbReference>
<comment type="caution">
    <text evidence="9">The sequence shown here is derived from an EMBL/GenBank/DDBJ whole genome shotgun (WGS) entry which is preliminary data.</text>
</comment>
<evidence type="ECO:0000256" key="2">
    <source>
        <dbReference type="ARBA" id="ARBA00022448"/>
    </source>
</evidence>
<feature type="transmembrane region" description="Helical" evidence="7">
    <location>
        <begin position="107"/>
        <end position="128"/>
    </location>
</feature>
<dbReference type="InterPro" id="IPR035906">
    <property type="entry name" value="MetI-like_sf"/>
</dbReference>
<gene>
    <name evidence="9" type="ORF">A8709_15635</name>
</gene>
<dbReference type="InterPro" id="IPR051393">
    <property type="entry name" value="ABC_transporter_permease"/>
</dbReference>
<feature type="domain" description="ABC transmembrane type-1" evidence="8">
    <location>
        <begin position="66"/>
        <end position="283"/>
    </location>
</feature>
<evidence type="ECO:0000259" key="8">
    <source>
        <dbReference type="PROSITE" id="PS50928"/>
    </source>
</evidence>
<feature type="transmembrane region" description="Helical" evidence="7">
    <location>
        <begin position="262"/>
        <end position="282"/>
    </location>
</feature>
<dbReference type="Gene3D" id="1.10.3720.10">
    <property type="entry name" value="MetI-like"/>
    <property type="match status" value="1"/>
</dbReference>
<keyword evidence="2 7" id="KW-0813">Transport</keyword>
<dbReference type="PANTHER" id="PTHR30193">
    <property type="entry name" value="ABC TRANSPORTER PERMEASE PROTEIN"/>
    <property type="match status" value="1"/>
</dbReference>